<protein>
    <recommendedName>
        <fullName evidence="10">TPR-like protein</fullName>
    </recommendedName>
</protein>
<accession>I0Z7H1</accession>
<keyword evidence="5" id="KW-0539">Nucleus</keyword>
<evidence type="ECO:0000256" key="6">
    <source>
        <dbReference type="ARBA" id="ARBA00038019"/>
    </source>
</evidence>
<keyword evidence="4" id="KW-0508">mRNA splicing</keyword>
<feature type="compositionally biased region" description="Low complexity" evidence="7">
    <location>
        <begin position="675"/>
        <end position="684"/>
    </location>
</feature>
<keyword evidence="2" id="KW-0507">mRNA processing</keyword>
<dbReference type="Gene3D" id="1.25.40.10">
    <property type="entry name" value="Tetratricopeptide repeat domain"/>
    <property type="match status" value="2"/>
</dbReference>
<dbReference type="GO" id="GO:0005685">
    <property type="term" value="C:U1 snRNP"/>
    <property type="evidence" value="ECO:0007669"/>
    <property type="project" value="TreeGrafter"/>
</dbReference>
<dbReference type="eggNOG" id="KOG1258">
    <property type="taxonomic scope" value="Eukaryota"/>
</dbReference>
<feature type="region of interest" description="Disordered" evidence="7">
    <location>
        <begin position="653"/>
        <end position="697"/>
    </location>
</feature>
<dbReference type="AlphaFoldDB" id="I0Z7H1"/>
<dbReference type="SMART" id="SM00386">
    <property type="entry name" value="HAT"/>
    <property type="match status" value="6"/>
</dbReference>
<dbReference type="EMBL" id="AGSI01000002">
    <property type="protein sequence ID" value="EIE26590.1"/>
    <property type="molecule type" value="Genomic_DNA"/>
</dbReference>
<feature type="region of interest" description="Disordered" evidence="7">
    <location>
        <begin position="251"/>
        <end position="334"/>
    </location>
</feature>
<evidence type="ECO:0000256" key="3">
    <source>
        <dbReference type="ARBA" id="ARBA00022737"/>
    </source>
</evidence>
<keyword evidence="3" id="KW-0677">Repeat</keyword>
<dbReference type="Pfam" id="PF23241">
    <property type="entry name" value="HAT_PRP39_C"/>
    <property type="match status" value="1"/>
</dbReference>
<evidence type="ECO:0008006" key="10">
    <source>
        <dbReference type="Google" id="ProtNLM"/>
    </source>
</evidence>
<feature type="compositionally biased region" description="Low complexity" evidence="7">
    <location>
        <begin position="288"/>
        <end position="303"/>
    </location>
</feature>
<keyword evidence="9" id="KW-1185">Reference proteome</keyword>
<dbReference type="RefSeq" id="XP_005651134.1">
    <property type="nucleotide sequence ID" value="XM_005651077.1"/>
</dbReference>
<dbReference type="PANTHER" id="PTHR17204:SF5">
    <property type="entry name" value="PRE-MRNA-PROCESSING FACTOR 39"/>
    <property type="match status" value="1"/>
</dbReference>
<dbReference type="GeneID" id="17044600"/>
<dbReference type="GO" id="GO:0071004">
    <property type="term" value="C:U2-type prespliceosome"/>
    <property type="evidence" value="ECO:0007669"/>
    <property type="project" value="TreeGrafter"/>
</dbReference>
<evidence type="ECO:0000313" key="8">
    <source>
        <dbReference type="EMBL" id="EIE26590.1"/>
    </source>
</evidence>
<evidence type="ECO:0000256" key="7">
    <source>
        <dbReference type="SAM" id="MobiDB-lite"/>
    </source>
</evidence>
<evidence type="ECO:0000256" key="1">
    <source>
        <dbReference type="ARBA" id="ARBA00004123"/>
    </source>
</evidence>
<dbReference type="GO" id="GO:0030627">
    <property type="term" value="F:pre-mRNA 5'-splice site binding"/>
    <property type="evidence" value="ECO:0007669"/>
    <property type="project" value="TreeGrafter"/>
</dbReference>
<feature type="compositionally biased region" description="Polar residues" evidence="7">
    <location>
        <begin position="659"/>
        <end position="670"/>
    </location>
</feature>
<name>I0Z7H1_COCSC</name>
<dbReference type="GO" id="GO:0000243">
    <property type="term" value="C:commitment complex"/>
    <property type="evidence" value="ECO:0007669"/>
    <property type="project" value="TreeGrafter"/>
</dbReference>
<sequence length="755" mass="80036">MEGPVDTPPEQQKDPVLEAFEVQYAAVKGDPRDFNKLVGLISAAEKLGDIAKLREVYDAFFAEYPLCFGYWKKFADAENRHGSPEAALGVYERGVAAIPYSVDLWGHYASFKQTIGASSEDVQSVFERGLQFVGTDYAAYGLWSKYINYTAGNGGSKAAALIYRRALGQPLKELDKCFNSLTDFVSQLTVDQVVPDEERAALEAQVKSMQEAAFAAQQKAAEEAETAACNAAQEAAEHAAAAATVPAAPMEMPSAPMALDGPSTPGTERKASAEEMPAAAPQTPPPTASGAPQDAAADADGAITPPPASAPAAAPAGSAADQTTGAPEGGAESAASAEELILLDTNVTDEDVKEAWLAGCQAIYEASKEEVGRRKVFEDAIKRPYFHVKALDGAQLAAWSRLLDYAEERGDNSVTTHLYERCLVACAQYHDFWARYIRFLEPREPEAAKDAMLRAQGIHCKAQPEMQLLAARFLERHGDIAAARAAYELVLSKLAPGLVSAVLACANFERRQGVKAAACRIFDDAVAAAAEKGPQGEKTYAFLVVSHAHFLMQSYKDIDAARAAFAAALQKAPGSITLWEGAIHLEESVDAPGEEKARKALALYAKAAGSDTVLSEAEREDFSARAAAAADLLGTAQMVEMAERLHCARFRPTERLTRPVSSASRPSSGQKRPADASAAGASPANKQARPAEHPAASYAPAAAEATAASAAAPAAVPAAAPAAAPAYYGQAAYGYPGYYAQYPQQAYPTYTYPQY</sequence>
<dbReference type="FunFam" id="1.25.40.10:FF:000064">
    <property type="entry name" value="Putative pre-mrna-processing factor 39"/>
    <property type="match status" value="1"/>
</dbReference>
<feature type="compositionally biased region" description="Low complexity" evidence="7">
    <location>
        <begin position="310"/>
        <end position="320"/>
    </location>
</feature>
<dbReference type="InterPro" id="IPR011990">
    <property type="entry name" value="TPR-like_helical_dom_sf"/>
</dbReference>
<dbReference type="PANTHER" id="PTHR17204">
    <property type="entry name" value="PRE-MRNA PROCESSING PROTEIN PRP39-RELATED"/>
    <property type="match status" value="1"/>
</dbReference>
<proteinExistence type="inferred from homology"/>
<dbReference type="InterPro" id="IPR059164">
    <property type="entry name" value="HAT_PRP39_C"/>
</dbReference>
<dbReference type="OrthoDB" id="10265668at2759"/>
<comment type="subcellular location">
    <subcellularLocation>
        <location evidence="1">Nucleus</location>
    </subcellularLocation>
</comment>
<dbReference type="KEGG" id="csl:COCSUDRAFT_59113"/>
<reference evidence="8 9" key="1">
    <citation type="journal article" date="2012" name="Genome Biol.">
        <title>The genome of the polar eukaryotic microalga coccomyxa subellipsoidea reveals traits of cold adaptation.</title>
        <authorList>
            <person name="Blanc G."/>
            <person name="Agarkova I."/>
            <person name="Grimwood J."/>
            <person name="Kuo A."/>
            <person name="Brueggeman A."/>
            <person name="Dunigan D."/>
            <person name="Gurnon J."/>
            <person name="Ladunga I."/>
            <person name="Lindquist E."/>
            <person name="Lucas S."/>
            <person name="Pangilinan J."/>
            <person name="Proschold T."/>
            <person name="Salamov A."/>
            <person name="Schmutz J."/>
            <person name="Weeks D."/>
            <person name="Yamada T."/>
            <person name="Claverie J.M."/>
            <person name="Grigoriev I."/>
            <person name="Van Etten J."/>
            <person name="Lomsadze A."/>
            <person name="Borodovsky M."/>
        </authorList>
    </citation>
    <scope>NUCLEOTIDE SEQUENCE [LARGE SCALE GENOMIC DNA]</scope>
    <source>
        <strain evidence="8 9">C-169</strain>
    </source>
</reference>
<evidence type="ECO:0000256" key="5">
    <source>
        <dbReference type="ARBA" id="ARBA00023242"/>
    </source>
</evidence>
<dbReference type="Proteomes" id="UP000007264">
    <property type="component" value="Unassembled WGS sequence"/>
</dbReference>
<comment type="caution">
    <text evidence="8">The sequence shown here is derived from an EMBL/GenBank/DDBJ whole genome shotgun (WGS) entry which is preliminary data.</text>
</comment>
<dbReference type="SUPFAM" id="SSF48452">
    <property type="entry name" value="TPR-like"/>
    <property type="match status" value="2"/>
</dbReference>
<dbReference type="STRING" id="574566.I0Z7H1"/>
<comment type="similarity">
    <text evidence="6">Belongs to the PRP39 family.</text>
</comment>
<evidence type="ECO:0000313" key="9">
    <source>
        <dbReference type="Proteomes" id="UP000007264"/>
    </source>
</evidence>
<gene>
    <name evidence="8" type="ORF">COCSUDRAFT_59113</name>
</gene>
<dbReference type="FunFam" id="1.25.40.10:FF:000159">
    <property type="entry name" value="Tetratricopeptide repeat (TPR)-like superfamily protein"/>
    <property type="match status" value="1"/>
</dbReference>
<evidence type="ECO:0000256" key="2">
    <source>
        <dbReference type="ARBA" id="ARBA00022664"/>
    </source>
</evidence>
<dbReference type="Pfam" id="PF23240">
    <property type="entry name" value="HAT_PRP39_N"/>
    <property type="match status" value="1"/>
</dbReference>
<evidence type="ECO:0000256" key="4">
    <source>
        <dbReference type="ARBA" id="ARBA00023187"/>
    </source>
</evidence>
<dbReference type="InterPro" id="IPR003107">
    <property type="entry name" value="HAT"/>
</dbReference>
<dbReference type="GO" id="GO:0000395">
    <property type="term" value="P:mRNA 5'-splice site recognition"/>
    <property type="evidence" value="ECO:0007669"/>
    <property type="project" value="TreeGrafter"/>
</dbReference>
<organism evidence="8 9">
    <name type="scientific">Coccomyxa subellipsoidea (strain C-169)</name>
    <name type="common">Green microalga</name>
    <dbReference type="NCBI Taxonomy" id="574566"/>
    <lineage>
        <taxon>Eukaryota</taxon>
        <taxon>Viridiplantae</taxon>
        <taxon>Chlorophyta</taxon>
        <taxon>core chlorophytes</taxon>
        <taxon>Trebouxiophyceae</taxon>
        <taxon>Trebouxiophyceae incertae sedis</taxon>
        <taxon>Coccomyxaceae</taxon>
        <taxon>Coccomyxa</taxon>
        <taxon>Coccomyxa subellipsoidea</taxon>
    </lineage>
</organism>